<reference evidence="3" key="1">
    <citation type="submission" date="2021-09" db="EMBL/GenBank/DDBJ databases">
        <authorList>
            <consortium name="AG Swart"/>
            <person name="Singh M."/>
            <person name="Singh A."/>
            <person name="Seah K."/>
            <person name="Emmerich C."/>
        </authorList>
    </citation>
    <scope>NUCLEOTIDE SEQUENCE</scope>
    <source>
        <strain evidence="3">ATCC30299</strain>
    </source>
</reference>
<name>A0AAU9IMT0_9CILI</name>
<proteinExistence type="predicted"/>
<gene>
    <name evidence="3" type="ORF">BSTOLATCC_MIC15528</name>
</gene>
<keyword evidence="1" id="KW-0732">Signal</keyword>
<dbReference type="SUPFAM" id="SSF81296">
    <property type="entry name" value="E set domains"/>
    <property type="match status" value="1"/>
</dbReference>
<comment type="caution">
    <text evidence="3">The sequence shown here is derived from an EMBL/GenBank/DDBJ whole genome shotgun (WGS) entry which is preliminary data.</text>
</comment>
<dbReference type="Proteomes" id="UP001162131">
    <property type="component" value="Unassembled WGS sequence"/>
</dbReference>
<evidence type="ECO:0000256" key="1">
    <source>
        <dbReference type="SAM" id="SignalP"/>
    </source>
</evidence>
<protein>
    <recommendedName>
        <fullName evidence="2">MD-2-related lipid-recognition domain-containing protein</fullName>
    </recommendedName>
</protein>
<dbReference type="AlphaFoldDB" id="A0AAU9IMT0"/>
<sequence>MKLVALIISLVSAGSVLQEKLVGGNTGFNCNPSLYIYNVTKFVTSPWPPVKNEWVSLGMNGTMTQNVSLKGLGIYVQLNGANLYQETIPEDGNYNAGQYYALNFKAYFPSIIPNGKYQVDTKLINTAGNPLNCWAVTFTMA</sequence>
<keyword evidence="4" id="KW-1185">Reference proteome</keyword>
<feature type="domain" description="MD-2-related lipid-recognition" evidence="2">
    <location>
        <begin position="29"/>
        <end position="139"/>
    </location>
</feature>
<organism evidence="3 4">
    <name type="scientific">Blepharisma stoltei</name>
    <dbReference type="NCBI Taxonomy" id="1481888"/>
    <lineage>
        <taxon>Eukaryota</taxon>
        <taxon>Sar</taxon>
        <taxon>Alveolata</taxon>
        <taxon>Ciliophora</taxon>
        <taxon>Postciliodesmatophora</taxon>
        <taxon>Heterotrichea</taxon>
        <taxon>Heterotrichida</taxon>
        <taxon>Blepharismidae</taxon>
        <taxon>Blepharisma</taxon>
    </lineage>
</organism>
<dbReference type="Pfam" id="PF02221">
    <property type="entry name" value="E1_DerP2_DerF2"/>
    <property type="match status" value="1"/>
</dbReference>
<evidence type="ECO:0000313" key="3">
    <source>
        <dbReference type="EMBL" id="CAG9316085.1"/>
    </source>
</evidence>
<dbReference type="InterPro" id="IPR003172">
    <property type="entry name" value="ML_dom"/>
</dbReference>
<accession>A0AAU9IMT0</accession>
<evidence type="ECO:0000313" key="4">
    <source>
        <dbReference type="Proteomes" id="UP001162131"/>
    </source>
</evidence>
<dbReference type="InterPro" id="IPR014756">
    <property type="entry name" value="Ig_E-set"/>
</dbReference>
<feature type="chain" id="PRO_5043538205" description="MD-2-related lipid-recognition domain-containing protein" evidence="1">
    <location>
        <begin position="19"/>
        <end position="141"/>
    </location>
</feature>
<feature type="signal peptide" evidence="1">
    <location>
        <begin position="1"/>
        <end position="18"/>
    </location>
</feature>
<dbReference type="EMBL" id="CAJZBQ010000015">
    <property type="protein sequence ID" value="CAG9316085.1"/>
    <property type="molecule type" value="Genomic_DNA"/>
</dbReference>
<evidence type="ECO:0000259" key="2">
    <source>
        <dbReference type="Pfam" id="PF02221"/>
    </source>
</evidence>